<gene>
    <name evidence="3" type="ORF">BD289DRAFT_486263</name>
</gene>
<dbReference type="Pfam" id="PF07110">
    <property type="entry name" value="EthD"/>
    <property type="match status" value="1"/>
</dbReference>
<proteinExistence type="inferred from homology"/>
<protein>
    <recommendedName>
        <fullName evidence="2">EthD domain-containing protein</fullName>
    </recommendedName>
</protein>
<reference evidence="3 4" key="1">
    <citation type="journal article" date="2018" name="Mycol. Prog.">
        <title>Coniella lustricola, a new species from submerged detritus.</title>
        <authorList>
            <person name="Raudabaugh D.B."/>
            <person name="Iturriaga T."/>
            <person name="Carver A."/>
            <person name="Mondo S."/>
            <person name="Pangilinan J."/>
            <person name="Lipzen A."/>
            <person name="He G."/>
            <person name="Amirebrahimi M."/>
            <person name="Grigoriev I.V."/>
            <person name="Miller A.N."/>
        </authorList>
    </citation>
    <scope>NUCLEOTIDE SEQUENCE [LARGE SCALE GENOMIC DNA]</scope>
    <source>
        <strain evidence="3 4">B22-T-1</strain>
    </source>
</reference>
<name>A0A2T2ZVP5_9PEZI</name>
<dbReference type="STRING" id="2025994.A0A2T2ZVP5"/>
<sequence>MTAPQTPMLKVTVLHYRDHSHDEETWLKWYNEEQIPRFMPIANRNGIDRVEIYFTPSFFKTQFQEDLDNLKGGCAAGWNMAPYDAAVIYWTSDPQKVRNMLTDPDWEDKVTKFEKGWIDQTKVDVQIGTQTTYIEDGKIVNTTPKEYPA</sequence>
<dbReference type="EMBL" id="KZ678629">
    <property type="protein sequence ID" value="PSR77949.1"/>
    <property type="molecule type" value="Genomic_DNA"/>
</dbReference>
<dbReference type="GO" id="GO:0016491">
    <property type="term" value="F:oxidoreductase activity"/>
    <property type="evidence" value="ECO:0007669"/>
    <property type="project" value="InterPro"/>
</dbReference>
<dbReference type="SUPFAM" id="SSF54909">
    <property type="entry name" value="Dimeric alpha+beta barrel"/>
    <property type="match status" value="1"/>
</dbReference>
<dbReference type="InterPro" id="IPR009799">
    <property type="entry name" value="EthD_dom"/>
</dbReference>
<dbReference type="AlphaFoldDB" id="A0A2T2ZVP5"/>
<dbReference type="OrthoDB" id="3183782at2759"/>
<comment type="similarity">
    <text evidence="1">Belongs to the tpcK family.</text>
</comment>
<accession>A0A2T2ZVP5</accession>
<evidence type="ECO:0000256" key="1">
    <source>
        <dbReference type="ARBA" id="ARBA00005986"/>
    </source>
</evidence>
<dbReference type="InParanoid" id="A0A2T2ZVP5"/>
<feature type="domain" description="EthD" evidence="2">
    <location>
        <begin position="22"/>
        <end position="120"/>
    </location>
</feature>
<dbReference type="Proteomes" id="UP000241462">
    <property type="component" value="Unassembled WGS sequence"/>
</dbReference>
<evidence type="ECO:0000259" key="2">
    <source>
        <dbReference type="Pfam" id="PF07110"/>
    </source>
</evidence>
<evidence type="ECO:0000313" key="3">
    <source>
        <dbReference type="EMBL" id="PSR77949.1"/>
    </source>
</evidence>
<keyword evidence="4" id="KW-1185">Reference proteome</keyword>
<evidence type="ECO:0000313" key="4">
    <source>
        <dbReference type="Proteomes" id="UP000241462"/>
    </source>
</evidence>
<dbReference type="InterPro" id="IPR011008">
    <property type="entry name" value="Dimeric_a/b-barrel"/>
</dbReference>
<organism evidence="3 4">
    <name type="scientific">Coniella lustricola</name>
    <dbReference type="NCBI Taxonomy" id="2025994"/>
    <lineage>
        <taxon>Eukaryota</taxon>
        <taxon>Fungi</taxon>
        <taxon>Dikarya</taxon>
        <taxon>Ascomycota</taxon>
        <taxon>Pezizomycotina</taxon>
        <taxon>Sordariomycetes</taxon>
        <taxon>Sordariomycetidae</taxon>
        <taxon>Diaporthales</taxon>
        <taxon>Schizoparmaceae</taxon>
        <taxon>Coniella</taxon>
    </lineage>
</organism>